<dbReference type="RefSeq" id="XP_018190624.1">
    <property type="nucleotide sequence ID" value="XM_018334093.1"/>
</dbReference>
<dbReference type="InterPro" id="IPR013087">
    <property type="entry name" value="Znf_C2H2_type"/>
</dbReference>
<feature type="domain" description="C2H2-type" evidence="10">
    <location>
        <begin position="378"/>
        <end position="407"/>
    </location>
</feature>
<dbReference type="InterPro" id="IPR051061">
    <property type="entry name" value="Zinc_finger_trans_reg"/>
</dbReference>
<dbReference type="InParanoid" id="A0A165ILJ7"/>
<feature type="domain" description="C2H2-type" evidence="10">
    <location>
        <begin position="151"/>
        <end position="180"/>
    </location>
</feature>
<dbReference type="OMA" id="MLTGEGY"/>
<evidence type="ECO:0000256" key="8">
    <source>
        <dbReference type="PROSITE-ProRule" id="PRU00042"/>
    </source>
</evidence>
<reference evidence="11 12" key="1">
    <citation type="journal article" date="2016" name="Fungal Biol.">
        <title>The genome of Xylona heveae provides a window into fungal endophytism.</title>
        <authorList>
            <person name="Gazis R."/>
            <person name="Kuo A."/>
            <person name="Riley R."/>
            <person name="LaButti K."/>
            <person name="Lipzen A."/>
            <person name="Lin J."/>
            <person name="Amirebrahimi M."/>
            <person name="Hesse C.N."/>
            <person name="Spatafora J.W."/>
            <person name="Henrissat B."/>
            <person name="Hainaut M."/>
            <person name="Grigoriev I.V."/>
            <person name="Hibbett D.S."/>
        </authorList>
    </citation>
    <scope>NUCLEOTIDE SEQUENCE [LARGE SCALE GENOMIC DNA]</scope>
    <source>
        <strain evidence="11 12">TC161</strain>
    </source>
</reference>
<feature type="domain" description="C2H2-type" evidence="10">
    <location>
        <begin position="213"/>
        <end position="249"/>
    </location>
</feature>
<comment type="subcellular location">
    <subcellularLocation>
        <location evidence="1">Nucleus</location>
    </subcellularLocation>
</comment>
<keyword evidence="3 8" id="KW-0863">Zinc-finger</keyword>
<feature type="domain" description="C2H2-type" evidence="10">
    <location>
        <begin position="90"/>
        <end position="119"/>
    </location>
</feature>
<dbReference type="AlphaFoldDB" id="A0A165ILJ7"/>
<dbReference type="PANTHER" id="PTHR46179:SF13">
    <property type="entry name" value="C2H2-TYPE DOMAIN-CONTAINING PROTEIN"/>
    <property type="match status" value="1"/>
</dbReference>
<dbReference type="SMART" id="SM00355">
    <property type="entry name" value="ZnF_C2H2"/>
    <property type="match status" value="9"/>
</dbReference>
<feature type="compositionally biased region" description="Basic and acidic residues" evidence="9">
    <location>
        <begin position="574"/>
        <end position="586"/>
    </location>
</feature>
<keyword evidence="12" id="KW-1185">Reference proteome</keyword>
<dbReference type="PANTHER" id="PTHR46179">
    <property type="entry name" value="ZINC FINGER PROTEIN"/>
    <property type="match status" value="1"/>
</dbReference>
<gene>
    <name evidence="11" type="ORF">L228DRAFT_258543</name>
</gene>
<feature type="region of interest" description="Disordered" evidence="9">
    <location>
        <begin position="404"/>
        <end position="424"/>
    </location>
</feature>
<evidence type="ECO:0000256" key="9">
    <source>
        <dbReference type="SAM" id="MobiDB-lite"/>
    </source>
</evidence>
<evidence type="ECO:0000256" key="7">
    <source>
        <dbReference type="ARBA" id="ARBA00023242"/>
    </source>
</evidence>
<keyword evidence="2" id="KW-0479">Metal-binding</keyword>
<feature type="domain" description="C2H2-type" evidence="10">
    <location>
        <begin position="331"/>
        <end position="361"/>
    </location>
</feature>
<keyword evidence="6" id="KW-0804">Transcription</keyword>
<keyword evidence="5" id="KW-0805">Transcription regulation</keyword>
<evidence type="ECO:0000256" key="2">
    <source>
        <dbReference type="ARBA" id="ARBA00022723"/>
    </source>
</evidence>
<evidence type="ECO:0000256" key="5">
    <source>
        <dbReference type="ARBA" id="ARBA00023015"/>
    </source>
</evidence>
<evidence type="ECO:0000256" key="6">
    <source>
        <dbReference type="ARBA" id="ARBA00023163"/>
    </source>
</evidence>
<feature type="region of interest" description="Disordered" evidence="9">
    <location>
        <begin position="574"/>
        <end position="594"/>
    </location>
</feature>
<dbReference type="GO" id="GO:0008270">
    <property type="term" value="F:zinc ion binding"/>
    <property type="evidence" value="ECO:0007669"/>
    <property type="project" value="UniProtKB-KW"/>
</dbReference>
<dbReference type="Gene3D" id="3.30.160.60">
    <property type="entry name" value="Classic Zinc Finger"/>
    <property type="match status" value="5"/>
</dbReference>
<evidence type="ECO:0000313" key="12">
    <source>
        <dbReference type="Proteomes" id="UP000076632"/>
    </source>
</evidence>
<evidence type="ECO:0000313" key="11">
    <source>
        <dbReference type="EMBL" id="KZF25069.1"/>
    </source>
</evidence>
<evidence type="ECO:0000256" key="3">
    <source>
        <dbReference type="ARBA" id="ARBA00022771"/>
    </source>
</evidence>
<feature type="region of interest" description="Disordered" evidence="9">
    <location>
        <begin position="1"/>
        <end position="92"/>
    </location>
</feature>
<sequence>MALVDLASPIDTALPRKRRASDQDELVPVKRPRSEGPTAKDIPAPELDHNSKSELVSVIQSASPNPSPPLIPSKSGNSSPRKPPSEQKTHFCPYENCGKSFNRPARLAEHIRSHTNERPYKCSHSGCDKDFLRETHLNHHVKSAHSDVRDYVCDWPDCGKKFLTATRLRRHQAAHEGREKYRCTGYPPCNETFRKHSTLHRHITTTHLHQKPFKCTKLNSISGEPCTDGFDTVGSLRKHEARVHGGKRFWCTECDQALMSEEGLAPEEGNDPRSDHHRVGFETYALLQDHMRVVHPPSCPHCTHMCSSQRELRRHIEIYHSSEGLDERKTHLCEYPGCGRGFTKKFNLTVHLRTVHGGERRYVCGETDLSAAKGLEAWDGQGACGRAFTSKGSLEEHVRTQHLGWESRNTAKKQKRMSGTGFASSAATDPAVSTITKLTGAGYATDSGRDIACLEPGCAFRFVRQYDLGVHLRNVHGVSDEDINDALAEAEALSGGDFWTSGKTFVGLTTPWDGQAYSPFVDAGDCAGLSPSNVLQESSYHEDDPFPGYEVNAEIGGDNHHLPLSALERMLGETERQLRSPSHDPYIDPALQSI</sequence>
<dbReference type="SUPFAM" id="SSF57667">
    <property type="entry name" value="beta-beta-alpha zinc fingers"/>
    <property type="match status" value="3"/>
</dbReference>
<dbReference type="InterPro" id="IPR036236">
    <property type="entry name" value="Znf_C2H2_sf"/>
</dbReference>
<keyword evidence="7" id="KW-0539">Nucleus</keyword>
<dbReference type="Proteomes" id="UP000076632">
    <property type="component" value="Unassembled WGS sequence"/>
</dbReference>
<dbReference type="GeneID" id="28899230"/>
<dbReference type="GO" id="GO:0006357">
    <property type="term" value="P:regulation of transcription by RNA polymerase II"/>
    <property type="evidence" value="ECO:0007669"/>
    <property type="project" value="TreeGrafter"/>
</dbReference>
<feature type="domain" description="C2H2-type" evidence="10">
    <location>
        <begin position="181"/>
        <end position="212"/>
    </location>
</feature>
<evidence type="ECO:0000256" key="1">
    <source>
        <dbReference type="ARBA" id="ARBA00004123"/>
    </source>
</evidence>
<protein>
    <recommendedName>
        <fullName evidence="10">C2H2-type domain-containing protein</fullName>
    </recommendedName>
</protein>
<feature type="domain" description="C2H2-type" evidence="10">
    <location>
        <begin position="120"/>
        <end position="150"/>
    </location>
</feature>
<dbReference type="GO" id="GO:0005634">
    <property type="term" value="C:nucleus"/>
    <property type="evidence" value="ECO:0007669"/>
    <property type="project" value="UniProtKB-SubCell"/>
</dbReference>
<proteinExistence type="predicted"/>
<dbReference type="STRING" id="1328760.A0A165ILJ7"/>
<dbReference type="Pfam" id="PF00096">
    <property type="entry name" value="zf-C2H2"/>
    <property type="match status" value="2"/>
</dbReference>
<dbReference type="EMBL" id="KV407455">
    <property type="protein sequence ID" value="KZF25069.1"/>
    <property type="molecule type" value="Genomic_DNA"/>
</dbReference>
<dbReference type="OrthoDB" id="4748970at2759"/>
<accession>A0A165ILJ7</accession>
<keyword evidence="4" id="KW-0862">Zinc</keyword>
<dbReference type="PROSITE" id="PS00028">
    <property type="entry name" value="ZINC_FINGER_C2H2_1"/>
    <property type="match status" value="5"/>
</dbReference>
<evidence type="ECO:0000256" key="4">
    <source>
        <dbReference type="ARBA" id="ARBA00022833"/>
    </source>
</evidence>
<name>A0A165ILJ7_XYLHT</name>
<dbReference type="PROSITE" id="PS50157">
    <property type="entry name" value="ZINC_FINGER_C2H2_2"/>
    <property type="match status" value="7"/>
</dbReference>
<evidence type="ECO:0000259" key="10">
    <source>
        <dbReference type="PROSITE" id="PS50157"/>
    </source>
</evidence>
<organism evidence="11 12">
    <name type="scientific">Xylona heveae (strain CBS 132557 / TC161)</name>
    <dbReference type="NCBI Taxonomy" id="1328760"/>
    <lineage>
        <taxon>Eukaryota</taxon>
        <taxon>Fungi</taxon>
        <taxon>Dikarya</taxon>
        <taxon>Ascomycota</taxon>
        <taxon>Pezizomycotina</taxon>
        <taxon>Xylonomycetes</taxon>
        <taxon>Xylonales</taxon>
        <taxon>Xylonaceae</taxon>
        <taxon>Xylona</taxon>
    </lineage>
</organism>